<dbReference type="AlphaFoldDB" id="A0AA37QF89"/>
<gene>
    <name evidence="1" type="ORF">comes_01810</name>
</gene>
<comment type="caution">
    <text evidence="1">The sequence shown here is derived from an EMBL/GenBank/DDBJ whole genome shotgun (WGS) entry which is preliminary data.</text>
</comment>
<dbReference type="Proteomes" id="UP001145109">
    <property type="component" value="Unassembled WGS sequence"/>
</dbReference>
<name>A0AA37QF89_9FIRM</name>
<evidence type="ECO:0000313" key="1">
    <source>
        <dbReference type="EMBL" id="GLG85636.1"/>
    </source>
</evidence>
<organism evidence="1 2">
    <name type="scientific">Coprococcus comes</name>
    <dbReference type="NCBI Taxonomy" id="410072"/>
    <lineage>
        <taxon>Bacteria</taxon>
        <taxon>Bacillati</taxon>
        <taxon>Bacillota</taxon>
        <taxon>Clostridia</taxon>
        <taxon>Lachnospirales</taxon>
        <taxon>Lachnospiraceae</taxon>
        <taxon>Coprococcus</taxon>
    </lineage>
</organism>
<reference evidence="1" key="1">
    <citation type="submission" date="2022-09" db="EMBL/GenBank/DDBJ databases">
        <title>Draft genome sequence of Coprococcus comes strain 31264.</title>
        <authorList>
            <person name="Atsushi H."/>
            <person name="Moriya O."/>
            <person name="Mitsuo S."/>
        </authorList>
    </citation>
    <scope>NUCLEOTIDE SEQUENCE</scope>
    <source>
        <strain evidence="1">JCM 31264</strain>
    </source>
</reference>
<protein>
    <submittedName>
        <fullName evidence="1">Uncharacterized protein</fullName>
    </submittedName>
</protein>
<proteinExistence type="predicted"/>
<accession>A0AA37QF89</accession>
<sequence length="49" mass="5367">MRKGSENKKKERKKNETIETAVIRFGNGSNNRGDVGDGICTGKCIGGRR</sequence>
<reference evidence="1" key="2">
    <citation type="submission" date="2022-11" db="EMBL/GenBank/DDBJ databases">
        <title>Draft genome sequence of Coprococcus comes strain 31264.</title>
        <authorList>
            <person name="Hisatomi A."/>
            <person name="Ohkuma M."/>
            <person name="Sakamoto M."/>
        </authorList>
    </citation>
    <scope>NUCLEOTIDE SEQUENCE</scope>
    <source>
        <strain evidence="1">JCM 31264</strain>
    </source>
</reference>
<evidence type="ECO:0000313" key="2">
    <source>
        <dbReference type="Proteomes" id="UP001145109"/>
    </source>
</evidence>
<dbReference type="EMBL" id="BSCI01000001">
    <property type="protein sequence ID" value="GLG85636.1"/>
    <property type="molecule type" value="Genomic_DNA"/>
</dbReference>